<comment type="subunit">
    <text evidence="6">Component of the Mediator complex.</text>
</comment>
<evidence type="ECO:0000313" key="8">
    <source>
        <dbReference type="EMBL" id="JAT58747.1"/>
    </source>
</evidence>
<keyword evidence="4 6" id="KW-0804">Transcription</keyword>
<protein>
    <recommendedName>
        <fullName evidence="6">Mediator of RNA polymerase II transcription subunit 4</fullName>
    </recommendedName>
    <alternativeName>
        <fullName evidence="6">Mediator complex subunit 4</fullName>
    </alternativeName>
</protein>
<organism evidence="8">
    <name type="scientific">Anthurium amnicola</name>
    <dbReference type="NCBI Taxonomy" id="1678845"/>
    <lineage>
        <taxon>Eukaryota</taxon>
        <taxon>Viridiplantae</taxon>
        <taxon>Streptophyta</taxon>
        <taxon>Embryophyta</taxon>
        <taxon>Tracheophyta</taxon>
        <taxon>Spermatophyta</taxon>
        <taxon>Magnoliopsida</taxon>
        <taxon>Liliopsida</taxon>
        <taxon>Araceae</taxon>
        <taxon>Pothoideae</taxon>
        <taxon>Potheae</taxon>
        <taxon>Anthurium</taxon>
    </lineage>
</organism>
<feature type="compositionally biased region" description="Basic and acidic residues" evidence="7">
    <location>
        <begin position="213"/>
        <end position="222"/>
    </location>
</feature>
<sequence>MSSFPQTSAAFQEEFSNEITTPVKGYLIEYERLIDQFFSAIAEYSEGIKQINQTPIEIMKKIVALDKKLQKGLDLIEEHQKVHRKLLQMENEIDAENQALMDFALALKTGKEQLDICLEEARITKRAIRMAEESQVSAEDILDYANKLSQYTSAPPHFNPAMPSSMIAYPPYPDESRMRMGLLFRQYADENFEDEGQSLEEEDEDDDEDEEFDRVMIDETHARSNSFGSMEIVQQTNQTGAFNLDLNPESEE</sequence>
<keyword evidence="5 6" id="KW-0539">Nucleus</keyword>
<evidence type="ECO:0000256" key="3">
    <source>
        <dbReference type="ARBA" id="ARBA00023015"/>
    </source>
</evidence>
<evidence type="ECO:0000256" key="4">
    <source>
        <dbReference type="ARBA" id="ARBA00023163"/>
    </source>
</evidence>
<gene>
    <name evidence="8" type="primary">MED4_2</name>
    <name evidence="6" type="synonym">MED4</name>
    <name evidence="8" type="ORF">g.8440</name>
</gene>
<dbReference type="Pfam" id="PF10018">
    <property type="entry name" value="Med4"/>
    <property type="match status" value="1"/>
</dbReference>
<keyword evidence="3 6" id="KW-0805">Transcription regulation</keyword>
<evidence type="ECO:0000256" key="1">
    <source>
        <dbReference type="ARBA" id="ARBA00004123"/>
    </source>
</evidence>
<comment type="function">
    <text evidence="6">Component of the Mediator complex, a coactivator involved in the regulated transcription of nearly all RNA polymerase II-dependent genes. Mediator functions as a bridge to convey information from gene-specific regulatory proteins to the basal RNA polymerase II transcription machinery. Mediator is recruited to promoters by direct interactions with regulatory proteins and serves as a scaffold for the assembly of a functional preinitiation complex with RNA polymerase II and the general transcription factors.</text>
</comment>
<comment type="subcellular location">
    <subcellularLocation>
        <location evidence="1 6">Nucleus</location>
    </subcellularLocation>
</comment>
<evidence type="ECO:0000256" key="7">
    <source>
        <dbReference type="SAM" id="MobiDB-lite"/>
    </source>
</evidence>
<evidence type="ECO:0000256" key="6">
    <source>
        <dbReference type="RuleBase" id="RU364141"/>
    </source>
</evidence>
<keyword evidence="6" id="KW-0010">Activator</keyword>
<accession>A0A1D1YVQ2</accession>
<dbReference type="EMBL" id="GDJX01009189">
    <property type="protein sequence ID" value="JAT58747.1"/>
    <property type="molecule type" value="Transcribed_RNA"/>
</dbReference>
<evidence type="ECO:0000256" key="5">
    <source>
        <dbReference type="ARBA" id="ARBA00023242"/>
    </source>
</evidence>
<comment type="similarity">
    <text evidence="2 6">Belongs to the Mediator complex subunit 4 family.</text>
</comment>
<dbReference type="AlphaFoldDB" id="A0A1D1YVQ2"/>
<dbReference type="GO" id="GO:0006357">
    <property type="term" value="P:regulation of transcription by RNA polymerase II"/>
    <property type="evidence" value="ECO:0007669"/>
    <property type="project" value="InterPro"/>
</dbReference>
<feature type="compositionally biased region" description="Polar residues" evidence="7">
    <location>
        <begin position="223"/>
        <end position="241"/>
    </location>
</feature>
<dbReference type="GO" id="GO:0070847">
    <property type="term" value="C:core mediator complex"/>
    <property type="evidence" value="ECO:0007669"/>
    <property type="project" value="TreeGrafter"/>
</dbReference>
<dbReference type="PANTHER" id="PTHR13208:SF2">
    <property type="entry name" value="MEDIATOR OF RNA POLYMERASE II TRANSCRIPTION SUBUNIT 4"/>
    <property type="match status" value="1"/>
</dbReference>
<proteinExistence type="inferred from homology"/>
<dbReference type="InterPro" id="IPR019258">
    <property type="entry name" value="Mediator_Med4"/>
</dbReference>
<reference evidence="8" key="1">
    <citation type="submission" date="2015-07" db="EMBL/GenBank/DDBJ databases">
        <title>Transcriptome Assembly of Anthurium amnicola.</title>
        <authorList>
            <person name="Suzuki J."/>
        </authorList>
    </citation>
    <scope>NUCLEOTIDE SEQUENCE</scope>
</reference>
<dbReference type="PANTHER" id="PTHR13208">
    <property type="entry name" value="MEDIATOR OF RNA POLYMERASE II TRANSCRIPTION SUBUNIT 4"/>
    <property type="match status" value="1"/>
</dbReference>
<feature type="region of interest" description="Disordered" evidence="7">
    <location>
        <begin position="195"/>
        <end position="252"/>
    </location>
</feature>
<name>A0A1D1YVQ2_9ARAE</name>
<evidence type="ECO:0000256" key="2">
    <source>
        <dbReference type="ARBA" id="ARBA00009626"/>
    </source>
</evidence>
<dbReference type="GO" id="GO:0016592">
    <property type="term" value="C:mediator complex"/>
    <property type="evidence" value="ECO:0007669"/>
    <property type="project" value="InterPro"/>
</dbReference>
<feature type="compositionally biased region" description="Acidic residues" evidence="7">
    <location>
        <begin position="195"/>
        <end position="212"/>
    </location>
</feature>
<dbReference type="GO" id="GO:0003712">
    <property type="term" value="F:transcription coregulator activity"/>
    <property type="evidence" value="ECO:0007669"/>
    <property type="project" value="InterPro"/>
</dbReference>